<keyword evidence="4" id="KW-1185">Reference proteome</keyword>
<dbReference type="InterPro" id="IPR002126">
    <property type="entry name" value="Cadherin-like_dom"/>
</dbReference>
<name>A0A915ISG4_ROMCU</name>
<feature type="domain" description="Cadherin" evidence="3">
    <location>
        <begin position="79"/>
        <end position="238"/>
    </location>
</feature>
<dbReference type="AlphaFoldDB" id="A0A915ISG4"/>
<evidence type="ECO:0000256" key="1">
    <source>
        <dbReference type="PROSITE-ProRule" id="PRU00043"/>
    </source>
</evidence>
<evidence type="ECO:0000313" key="4">
    <source>
        <dbReference type="Proteomes" id="UP000887565"/>
    </source>
</evidence>
<dbReference type="Proteomes" id="UP000887565">
    <property type="component" value="Unplaced"/>
</dbReference>
<sequence length="238" mass="27011">MNYNIMVLLCFFADICRASFDHLSNAKEINNATFEVDLFRRQLSSQNQEAMLEGSYESTPPIFNHPFCNQMINSRKLCTEAEYSASVENNVHPVAQPLKILPEQIKAYDQTNRNATIQYYFVNGEPSTYGNYFTINPRTGAVFQTKPIPRHRALAAFPRNKPFVLKPGAFQVTLPGGQKNLYPPVLQVTGVKGYIEENAKVGSIVRIGENFDSRPMQILVTDQDLLPNCWFLSFTPNF</sequence>
<dbReference type="InterPro" id="IPR015919">
    <property type="entry name" value="Cadherin-like_sf"/>
</dbReference>
<evidence type="ECO:0000313" key="5">
    <source>
        <dbReference type="WBParaSite" id="nRc.2.0.1.t16967-RA"/>
    </source>
</evidence>
<proteinExistence type="predicted"/>
<dbReference type="GO" id="GO:0007156">
    <property type="term" value="P:homophilic cell adhesion via plasma membrane adhesion molecules"/>
    <property type="evidence" value="ECO:0007669"/>
    <property type="project" value="InterPro"/>
</dbReference>
<dbReference type="GO" id="GO:0005509">
    <property type="term" value="F:calcium ion binding"/>
    <property type="evidence" value="ECO:0007669"/>
    <property type="project" value="UniProtKB-UniRule"/>
</dbReference>
<dbReference type="Gene3D" id="2.60.40.60">
    <property type="entry name" value="Cadherins"/>
    <property type="match status" value="1"/>
</dbReference>
<organism evidence="4 5">
    <name type="scientific">Romanomermis culicivorax</name>
    <name type="common">Nematode worm</name>
    <dbReference type="NCBI Taxonomy" id="13658"/>
    <lineage>
        <taxon>Eukaryota</taxon>
        <taxon>Metazoa</taxon>
        <taxon>Ecdysozoa</taxon>
        <taxon>Nematoda</taxon>
        <taxon>Enoplea</taxon>
        <taxon>Dorylaimia</taxon>
        <taxon>Mermithida</taxon>
        <taxon>Mermithoidea</taxon>
        <taxon>Mermithidae</taxon>
        <taxon>Romanomermis</taxon>
    </lineage>
</organism>
<keyword evidence="2" id="KW-0732">Signal</keyword>
<dbReference type="WBParaSite" id="nRc.2.0.1.t16967-RA">
    <property type="protein sequence ID" value="nRc.2.0.1.t16967-RA"/>
    <property type="gene ID" value="nRc.2.0.1.g16967"/>
</dbReference>
<evidence type="ECO:0000259" key="3">
    <source>
        <dbReference type="PROSITE" id="PS50268"/>
    </source>
</evidence>
<dbReference type="PROSITE" id="PS50268">
    <property type="entry name" value="CADHERIN_2"/>
    <property type="match status" value="1"/>
</dbReference>
<keyword evidence="1" id="KW-0106">Calcium</keyword>
<feature type="chain" id="PRO_5038100195" evidence="2">
    <location>
        <begin position="19"/>
        <end position="238"/>
    </location>
</feature>
<reference evidence="5" key="1">
    <citation type="submission" date="2022-11" db="UniProtKB">
        <authorList>
            <consortium name="WormBaseParasite"/>
        </authorList>
    </citation>
    <scope>IDENTIFICATION</scope>
</reference>
<accession>A0A915ISG4</accession>
<feature type="signal peptide" evidence="2">
    <location>
        <begin position="1"/>
        <end position="18"/>
    </location>
</feature>
<evidence type="ECO:0000256" key="2">
    <source>
        <dbReference type="SAM" id="SignalP"/>
    </source>
</evidence>
<dbReference type="SUPFAM" id="SSF49313">
    <property type="entry name" value="Cadherin-like"/>
    <property type="match status" value="1"/>
</dbReference>
<protein>
    <submittedName>
        <fullName evidence="5">Cadherin domain-containing protein</fullName>
    </submittedName>
</protein>
<dbReference type="CDD" id="cd11304">
    <property type="entry name" value="Cadherin_repeat"/>
    <property type="match status" value="1"/>
</dbReference>
<dbReference type="GO" id="GO:0016020">
    <property type="term" value="C:membrane"/>
    <property type="evidence" value="ECO:0007669"/>
    <property type="project" value="InterPro"/>
</dbReference>